<dbReference type="RefSeq" id="WP_341471382.1">
    <property type="nucleotide sequence ID" value="NZ_CP128400.1"/>
</dbReference>
<evidence type="ECO:0000259" key="8">
    <source>
        <dbReference type="PROSITE" id="PS51379"/>
    </source>
</evidence>
<keyword evidence="7" id="KW-1133">Transmembrane helix</keyword>
<dbReference type="InterPro" id="IPR052378">
    <property type="entry name" value="NosR_regulator"/>
</dbReference>
<evidence type="ECO:0000256" key="1">
    <source>
        <dbReference type="ARBA" id="ARBA00004236"/>
    </source>
</evidence>
<dbReference type="EMBL" id="JACATZ010000003">
    <property type="protein sequence ID" value="NWJ47589.1"/>
    <property type="molecule type" value="Genomic_DNA"/>
</dbReference>
<dbReference type="InterPro" id="IPR017896">
    <property type="entry name" value="4Fe4S_Fe-S-bd"/>
</dbReference>
<evidence type="ECO:0000256" key="2">
    <source>
        <dbReference type="ARBA" id="ARBA00022475"/>
    </source>
</evidence>
<feature type="transmembrane region" description="Helical" evidence="7">
    <location>
        <begin position="162"/>
        <end position="180"/>
    </location>
</feature>
<dbReference type="GO" id="GO:0005886">
    <property type="term" value="C:plasma membrane"/>
    <property type="evidence" value="ECO:0007669"/>
    <property type="project" value="UniProtKB-SubCell"/>
</dbReference>
<reference evidence="10" key="2">
    <citation type="journal article" date="2024" name="Nature">
        <title>Anoxygenic phototroph of the Chloroflexota uses a type I reaction centre.</title>
        <authorList>
            <person name="Tsuji J.M."/>
            <person name="Shaw N.A."/>
            <person name="Nagashima S."/>
            <person name="Venkiteswaran J.J."/>
            <person name="Schiff S.L."/>
            <person name="Watanabe T."/>
            <person name="Fukui M."/>
            <person name="Hanada S."/>
            <person name="Tank M."/>
            <person name="Neufeld J.D."/>
        </authorList>
    </citation>
    <scope>NUCLEOTIDE SEQUENCE</scope>
    <source>
        <strain evidence="10">L227-S17</strain>
    </source>
</reference>
<keyword evidence="4" id="KW-0408">Iron</keyword>
<keyword evidence="12" id="KW-1185">Reference proteome</keyword>
<dbReference type="Proteomes" id="UP000521676">
    <property type="component" value="Unassembled WGS sequence"/>
</dbReference>
<evidence type="ECO:0000313" key="11">
    <source>
        <dbReference type="Proteomes" id="UP000521676"/>
    </source>
</evidence>
<accession>A0A8T7M692</accession>
<sequence>MANKRVIQLQPIFDSTDISNAHPRRGEPDKENHGFDLLGIRWLRKIMLWKHTRSVFQTVLLLFSVMIILDGFLGEQFAPKNVATTLSWIDYRMILALSVLVIGGVFCMSCPFVLVSRQIQKRIGRNLPFPHFLRNKWLPTILLLLILYCYEVFSLWSNPLLTAVVTLVYFGGAVAVDSVYKGNAFCKYVCPLGLFTQAYSMVAPTEVKSKSFTFCHDHCKGKECINGNSGKQITGCQTFLYLGTKTSNMDCSYCLDCIRACPHDNIALQVRPVTQELKGNLKKRDFSLAVMALLISFASLFNAAGMIAPVQEFERSFAETLGLKDTIITYTLMFLFGLVVVPLTLGWLASLLTRTLANTNDTLHNIFKRYALGLFPVSFGMWIAHYLYHFLIGGLGIIPAFQNFFVKMGIPVFGQPDWAISTVIPRDWLGAITPMQVLIVYVGFMVSGVSIWQISHKMYKRKVAGKAALPFLFLTLLIAVFGILILLQPMQARGTFGA</sequence>
<keyword evidence="7" id="KW-0812">Transmembrane</keyword>
<dbReference type="InterPro" id="IPR017900">
    <property type="entry name" value="4Fe4S_Fe_S_CS"/>
</dbReference>
<feature type="transmembrane region" description="Helical" evidence="7">
    <location>
        <begin position="327"/>
        <end position="349"/>
    </location>
</feature>
<dbReference type="Proteomes" id="UP001431572">
    <property type="component" value="Chromosome 2"/>
</dbReference>
<proteinExistence type="predicted"/>
<dbReference type="PROSITE" id="PS00198">
    <property type="entry name" value="4FE4S_FER_1"/>
    <property type="match status" value="1"/>
</dbReference>
<evidence type="ECO:0000256" key="7">
    <source>
        <dbReference type="SAM" id="Phobius"/>
    </source>
</evidence>
<feature type="transmembrane region" description="Helical" evidence="7">
    <location>
        <begin position="467"/>
        <end position="487"/>
    </location>
</feature>
<dbReference type="AlphaFoldDB" id="A0A8T7M692"/>
<feature type="transmembrane region" description="Helical" evidence="7">
    <location>
        <begin position="137"/>
        <end position="156"/>
    </location>
</feature>
<evidence type="ECO:0000313" key="12">
    <source>
        <dbReference type="Proteomes" id="UP001431572"/>
    </source>
</evidence>
<gene>
    <name evidence="9" type="ORF">HXX08_17170</name>
    <name evidence="10" type="ORF">OZ401_003118</name>
</gene>
<feature type="transmembrane region" description="Helical" evidence="7">
    <location>
        <begin position="286"/>
        <end position="307"/>
    </location>
</feature>
<evidence type="ECO:0000313" key="9">
    <source>
        <dbReference type="EMBL" id="NWJ47589.1"/>
    </source>
</evidence>
<dbReference type="PROSITE" id="PS51379">
    <property type="entry name" value="4FE4S_FER_2"/>
    <property type="match status" value="1"/>
</dbReference>
<keyword evidence="6 7" id="KW-0472">Membrane</keyword>
<dbReference type="GO" id="GO:0046872">
    <property type="term" value="F:metal ion binding"/>
    <property type="evidence" value="ECO:0007669"/>
    <property type="project" value="UniProtKB-KW"/>
</dbReference>
<organism evidence="9 11">
    <name type="scientific">Candidatus Chlorohelix allophototropha</name>
    <dbReference type="NCBI Taxonomy" id="3003348"/>
    <lineage>
        <taxon>Bacteria</taxon>
        <taxon>Bacillati</taxon>
        <taxon>Chloroflexota</taxon>
        <taxon>Chloroflexia</taxon>
        <taxon>Candidatus Chloroheliales</taxon>
        <taxon>Candidatus Chloroheliaceae</taxon>
        <taxon>Candidatus Chlorohelix</taxon>
    </lineage>
</organism>
<evidence type="ECO:0000256" key="4">
    <source>
        <dbReference type="ARBA" id="ARBA00023004"/>
    </source>
</evidence>
<feature type="transmembrane region" description="Helical" evidence="7">
    <location>
        <begin position="54"/>
        <end position="73"/>
    </location>
</feature>
<keyword evidence="3" id="KW-0479">Metal-binding</keyword>
<feature type="transmembrane region" description="Helical" evidence="7">
    <location>
        <begin position="435"/>
        <end position="455"/>
    </location>
</feature>
<feature type="transmembrane region" description="Helical" evidence="7">
    <location>
        <begin position="370"/>
        <end position="398"/>
    </location>
</feature>
<protein>
    <submittedName>
        <fullName evidence="9">4Fe-4S binding protein</fullName>
    </submittedName>
</protein>
<reference evidence="9 11" key="1">
    <citation type="submission" date="2020-06" db="EMBL/GenBank/DDBJ databases">
        <title>Anoxygenic phototrophic Chloroflexota member uses a Type I reaction center.</title>
        <authorList>
            <person name="Tsuji J.M."/>
            <person name="Shaw N.A."/>
            <person name="Nagashima S."/>
            <person name="Venkiteswaran J."/>
            <person name="Schiff S.L."/>
            <person name="Hanada S."/>
            <person name="Tank M."/>
            <person name="Neufeld J.D."/>
        </authorList>
    </citation>
    <scope>NUCLEOTIDE SEQUENCE [LARGE SCALE GENOMIC DNA]</scope>
    <source>
        <strain evidence="9">L227-S17</strain>
    </source>
</reference>
<name>A0A8T7M692_9CHLR</name>
<dbReference type="PANTHER" id="PTHR30224">
    <property type="entry name" value="ELECTRON TRANSPORT PROTEIN"/>
    <property type="match status" value="1"/>
</dbReference>
<evidence type="ECO:0000313" key="10">
    <source>
        <dbReference type="EMBL" id="WJW69501.1"/>
    </source>
</evidence>
<evidence type="ECO:0000256" key="6">
    <source>
        <dbReference type="ARBA" id="ARBA00023136"/>
    </source>
</evidence>
<dbReference type="EMBL" id="CP128400">
    <property type="protein sequence ID" value="WJW69501.1"/>
    <property type="molecule type" value="Genomic_DNA"/>
</dbReference>
<feature type="domain" description="4Fe-4S ferredoxin-type" evidence="8">
    <location>
        <begin position="243"/>
        <end position="271"/>
    </location>
</feature>
<dbReference type="Pfam" id="PF12801">
    <property type="entry name" value="Fer4_5"/>
    <property type="match status" value="2"/>
</dbReference>
<comment type="subcellular location">
    <subcellularLocation>
        <location evidence="1">Cell membrane</location>
    </subcellularLocation>
</comment>
<keyword evidence="2" id="KW-1003">Cell membrane</keyword>
<keyword evidence="5" id="KW-0411">Iron-sulfur</keyword>
<feature type="transmembrane region" description="Helical" evidence="7">
    <location>
        <begin position="93"/>
        <end position="116"/>
    </location>
</feature>
<dbReference type="PANTHER" id="PTHR30224:SF4">
    <property type="entry name" value="ELECTRON TRANSPORT PROTEIN YCCM-RELATED"/>
    <property type="match status" value="1"/>
</dbReference>
<evidence type="ECO:0000256" key="5">
    <source>
        <dbReference type="ARBA" id="ARBA00023014"/>
    </source>
</evidence>
<evidence type="ECO:0000256" key="3">
    <source>
        <dbReference type="ARBA" id="ARBA00022723"/>
    </source>
</evidence>
<dbReference type="GO" id="GO:0051536">
    <property type="term" value="F:iron-sulfur cluster binding"/>
    <property type="evidence" value="ECO:0007669"/>
    <property type="project" value="UniProtKB-KW"/>
</dbReference>